<dbReference type="EMBL" id="LGKG01000167">
    <property type="protein sequence ID" value="KPC60028.1"/>
    <property type="molecule type" value="Genomic_DNA"/>
</dbReference>
<organism evidence="1 2">
    <name type="scientific">Streptomyces chattanoogensis</name>
    <dbReference type="NCBI Taxonomy" id="66876"/>
    <lineage>
        <taxon>Bacteria</taxon>
        <taxon>Bacillati</taxon>
        <taxon>Actinomycetota</taxon>
        <taxon>Actinomycetes</taxon>
        <taxon>Kitasatosporales</taxon>
        <taxon>Streptomycetaceae</taxon>
        <taxon>Streptomyces</taxon>
    </lineage>
</organism>
<dbReference type="RefSeq" id="WP_046928631.1">
    <property type="nucleotide sequence ID" value="NZ_LGKG01000167.1"/>
</dbReference>
<proteinExistence type="predicted"/>
<dbReference type="Proteomes" id="UP000037982">
    <property type="component" value="Unassembled WGS sequence"/>
</dbReference>
<keyword evidence="2" id="KW-1185">Reference proteome</keyword>
<evidence type="ECO:0000313" key="1">
    <source>
        <dbReference type="EMBL" id="KPC60028.1"/>
    </source>
</evidence>
<protein>
    <submittedName>
        <fullName evidence="1">Uncharacterized protein</fullName>
    </submittedName>
</protein>
<comment type="caution">
    <text evidence="1">The sequence shown here is derived from an EMBL/GenBank/DDBJ whole genome shotgun (WGS) entry which is preliminary data.</text>
</comment>
<sequence length="63" mass="6195">MRLGKPLAVGIAEEEAPEAGEPLAEEWGAGAWAAVQPLGEVAVAAVAGSGEPGRPFAGSLAAR</sequence>
<dbReference type="AlphaFoldDB" id="A0A0N0XRQ5"/>
<evidence type="ECO:0000313" key="2">
    <source>
        <dbReference type="Proteomes" id="UP000037982"/>
    </source>
</evidence>
<name>A0A0N0XRQ5_9ACTN</name>
<accession>A0A0N0XRQ5</accession>
<dbReference type="PATRIC" id="fig|66876.3.peg.6963"/>
<gene>
    <name evidence="1" type="ORF">ADL29_31595</name>
</gene>
<reference evidence="2" key="1">
    <citation type="submission" date="2015-07" db="EMBL/GenBank/DDBJ databases">
        <authorList>
            <person name="Ju K.-S."/>
            <person name="Doroghazi J.R."/>
            <person name="Metcalf W.W."/>
        </authorList>
    </citation>
    <scope>NUCLEOTIDE SEQUENCE [LARGE SCALE GENOMIC DNA]</scope>
    <source>
        <strain evidence="2">NRRL ISP-5002</strain>
    </source>
</reference>